<reference evidence="2 3" key="3">
    <citation type="journal article" date="2013" name="Rice">
        <title>Improvement of the Oryza sativa Nipponbare reference genome using next generation sequence and optical map data.</title>
        <authorList>
            <person name="Kawahara Y."/>
            <person name="de la Bastide M."/>
            <person name="Hamilton J.P."/>
            <person name="Kanamori H."/>
            <person name="McCombie W.R."/>
            <person name="Ouyang S."/>
            <person name="Schwartz D.C."/>
            <person name="Tanaka T."/>
            <person name="Wu J."/>
            <person name="Zhou S."/>
            <person name="Childs K.L."/>
            <person name="Davidson R.M."/>
            <person name="Lin H."/>
            <person name="Quesada-Ocampo L."/>
            <person name="Vaillancourt B."/>
            <person name="Sakai H."/>
            <person name="Lee S.S."/>
            <person name="Kim J."/>
            <person name="Numa H."/>
            <person name="Itoh T."/>
            <person name="Buell C.R."/>
            <person name="Matsumoto T."/>
        </authorList>
    </citation>
    <scope>NUCLEOTIDE SEQUENCE [LARGE SCALE GENOMIC DNA]</scope>
    <source>
        <strain evidence="3">cv. Nipponbare</strain>
    </source>
</reference>
<gene>
    <name evidence="2" type="ordered locus">Os08g0249501</name>
    <name evidence="2" type="ORF">OSNPB_080249501</name>
</gene>
<name>A0A0P0XDU2_ORYSJ</name>
<feature type="region of interest" description="Disordered" evidence="1">
    <location>
        <begin position="49"/>
        <end position="105"/>
    </location>
</feature>
<reference evidence="3" key="1">
    <citation type="journal article" date="2005" name="Nature">
        <title>The map-based sequence of the rice genome.</title>
        <authorList>
            <consortium name="International rice genome sequencing project (IRGSP)"/>
            <person name="Matsumoto T."/>
            <person name="Wu J."/>
            <person name="Kanamori H."/>
            <person name="Katayose Y."/>
            <person name="Fujisawa M."/>
            <person name="Namiki N."/>
            <person name="Mizuno H."/>
            <person name="Yamamoto K."/>
            <person name="Antonio B.A."/>
            <person name="Baba T."/>
            <person name="Sakata K."/>
            <person name="Nagamura Y."/>
            <person name="Aoki H."/>
            <person name="Arikawa K."/>
            <person name="Arita K."/>
            <person name="Bito T."/>
            <person name="Chiden Y."/>
            <person name="Fujitsuka N."/>
            <person name="Fukunaka R."/>
            <person name="Hamada M."/>
            <person name="Harada C."/>
            <person name="Hayashi A."/>
            <person name="Hijishita S."/>
            <person name="Honda M."/>
            <person name="Hosokawa S."/>
            <person name="Ichikawa Y."/>
            <person name="Idonuma A."/>
            <person name="Iijima M."/>
            <person name="Ikeda M."/>
            <person name="Ikeno M."/>
            <person name="Ito K."/>
            <person name="Ito S."/>
            <person name="Ito T."/>
            <person name="Ito Y."/>
            <person name="Ito Y."/>
            <person name="Iwabuchi A."/>
            <person name="Kamiya K."/>
            <person name="Karasawa W."/>
            <person name="Kurita K."/>
            <person name="Katagiri S."/>
            <person name="Kikuta A."/>
            <person name="Kobayashi H."/>
            <person name="Kobayashi N."/>
            <person name="Machita K."/>
            <person name="Maehara T."/>
            <person name="Masukawa M."/>
            <person name="Mizubayashi T."/>
            <person name="Mukai Y."/>
            <person name="Nagasaki H."/>
            <person name="Nagata Y."/>
            <person name="Naito S."/>
            <person name="Nakashima M."/>
            <person name="Nakama Y."/>
            <person name="Nakamichi Y."/>
            <person name="Nakamura M."/>
            <person name="Meguro A."/>
            <person name="Negishi M."/>
            <person name="Ohta I."/>
            <person name="Ohta T."/>
            <person name="Okamoto M."/>
            <person name="Ono N."/>
            <person name="Saji S."/>
            <person name="Sakaguchi M."/>
            <person name="Sakai K."/>
            <person name="Shibata M."/>
            <person name="Shimokawa T."/>
            <person name="Song J."/>
            <person name="Takazaki Y."/>
            <person name="Terasawa K."/>
            <person name="Tsugane M."/>
            <person name="Tsuji K."/>
            <person name="Ueda S."/>
            <person name="Waki K."/>
            <person name="Yamagata H."/>
            <person name="Yamamoto M."/>
            <person name="Yamamoto S."/>
            <person name="Yamane H."/>
            <person name="Yoshiki S."/>
            <person name="Yoshihara R."/>
            <person name="Yukawa K."/>
            <person name="Zhong H."/>
            <person name="Yano M."/>
            <person name="Yuan Q."/>
            <person name="Ouyang S."/>
            <person name="Liu J."/>
            <person name="Jones K.M."/>
            <person name="Gansberger K."/>
            <person name="Moffat K."/>
            <person name="Hill J."/>
            <person name="Bera J."/>
            <person name="Fadrosh D."/>
            <person name="Jin S."/>
            <person name="Johri S."/>
            <person name="Kim M."/>
            <person name="Overton L."/>
            <person name="Reardon M."/>
            <person name="Tsitrin T."/>
            <person name="Vuong H."/>
            <person name="Weaver B."/>
            <person name="Ciecko A."/>
            <person name="Tallon L."/>
            <person name="Jackson J."/>
            <person name="Pai G."/>
            <person name="Aken S.V."/>
            <person name="Utterback T."/>
            <person name="Reidmuller S."/>
            <person name="Feldblyum T."/>
            <person name="Hsiao J."/>
            <person name="Zismann V."/>
            <person name="Iobst S."/>
            <person name="de Vazeille A.R."/>
            <person name="Buell C.R."/>
            <person name="Ying K."/>
            <person name="Li Y."/>
            <person name="Lu T."/>
            <person name="Huang Y."/>
            <person name="Zhao Q."/>
            <person name="Feng Q."/>
            <person name="Zhang L."/>
            <person name="Zhu J."/>
            <person name="Weng Q."/>
            <person name="Mu J."/>
            <person name="Lu Y."/>
            <person name="Fan D."/>
            <person name="Liu Y."/>
            <person name="Guan J."/>
            <person name="Zhang Y."/>
            <person name="Yu S."/>
            <person name="Liu X."/>
            <person name="Zhang Y."/>
            <person name="Hong G."/>
            <person name="Han B."/>
            <person name="Choisne N."/>
            <person name="Demange N."/>
            <person name="Orjeda G."/>
            <person name="Samain S."/>
            <person name="Cattolico L."/>
            <person name="Pelletier E."/>
            <person name="Couloux A."/>
            <person name="Segurens B."/>
            <person name="Wincker P."/>
            <person name="D'Hont A."/>
            <person name="Scarpelli C."/>
            <person name="Weissenbach J."/>
            <person name="Salanoubat M."/>
            <person name="Quetier F."/>
            <person name="Yu Y."/>
            <person name="Kim H.R."/>
            <person name="Rambo T."/>
            <person name="Currie J."/>
            <person name="Collura K."/>
            <person name="Luo M."/>
            <person name="Yang T."/>
            <person name="Ammiraju J.S.S."/>
            <person name="Engler F."/>
            <person name="Soderlund C."/>
            <person name="Wing R.A."/>
            <person name="Palmer L.E."/>
            <person name="de la Bastide M."/>
            <person name="Spiegel L."/>
            <person name="Nascimento L."/>
            <person name="Zutavern T."/>
            <person name="O'Shaughnessy A."/>
            <person name="Dike S."/>
            <person name="Dedhia N."/>
            <person name="Preston R."/>
            <person name="Balija V."/>
            <person name="McCombie W.R."/>
            <person name="Chow T."/>
            <person name="Chen H."/>
            <person name="Chung M."/>
            <person name="Chen C."/>
            <person name="Shaw J."/>
            <person name="Wu H."/>
            <person name="Hsiao K."/>
            <person name="Chao Y."/>
            <person name="Chu M."/>
            <person name="Cheng C."/>
            <person name="Hour A."/>
            <person name="Lee P."/>
            <person name="Lin S."/>
            <person name="Lin Y."/>
            <person name="Liou J."/>
            <person name="Liu S."/>
            <person name="Hsing Y."/>
            <person name="Raghuvanshi S."/>
            <person name="Mohanty A."/>
            <person name="Bharti A.K."/>
            <person name="Gaur A."/>
            <person name="Gupta V."/>
            <person name="Kumar D."/>
            <person name="Ravi V."/>
            <person name="Vij S."/>
            <person name="Kapur A."/>
            <person name="Khurana P."/>
            <person name="Khurana P."/>
            <person name="Khurana J.P."/>
            <person name="Tyagi A.K."/>
            <person name="Gaikwad K."/>
            <person name="Singh A."/>
            <person name="Dalal V."/>
            <person name="Srivastava S."/>
            <person name="Dixit A."/>
            <person name="Pal A.K."/>
            <person name="Ghazi I.A."/>
            <person name="Yadav M."/>
            <person name="Pandit A."/>
            <person name="Bhargava A."/>
            <person name="Sureshbabu K."/>
            <person name="Batra K."/>
            <person name="Sharma T.R."/>
            <person name="Mohapatra T."/>
            <person name="Singh N.K."/>
            <person name="Messing J."/>
            <person name="Nelson A.B."/>
            <person name="Fuks G."/>
            <person name="Kavchok S."/>
            <person name="Keizer G."/>
            <person name="Linton E."/>
            <person name="Llaca V."/>
            <person name="Song R."/>
            <person name="Tanyolac B."/>
            <person name="Young S."/>
            <person name="Ho-Il K."/>
            <person name="Hahn J.H."/>
            <person name="Sangsakoo G."/>
            <person name="Vanavichit A."/>
            <person name="de Mattos Luiz.A.T."/>
            <person name="Zimmer P.D."/>
            <person name="Malone G."/>
            <person name="Dellagostin O."/>
            <person name="de Oliveira A.C."/>
            <person name="Bevan M."/>
            <person name="Bancroft I."/>
            <person name="Minx P."/>
            <person name="Cordum H."/>
            <person name="Wilson R."/>
            <person name="Cheng Z."/>
            <person name="Jin W."/>
            <person name="Jiang J."/>
            <person name="Leong S.A."/>
            <person name="Iwama H."/>
            <person name="Gojobori T."/>
            <person name="Itoh T."/>
            <person name="Niimura Y."/>
            <person name="Fujii Y."/>
            <person name="Habara T."/>
            <person name="Sakai H."/>
            <person name="Sato Y."/>
            <person name="Wilson G."/>
            <person name="Kumar K."/>
            <person name="McCouch S."/>
            <person name="Juretic N."/>
            <person name="Hoen D."/>
            <person name="Wright S."/>
            <person name="Bruskiewich R."/>
            <person name="Bureau T."/>
            <person name="Miyao A."/>
            <person name="Hirochika H."/>
            <person name="Nishikawa T."/>
            <person name="Kadowaki K."/>
            <person name="Sugiura M."/>
            <person name="Burr B."/>
            <person name="Sasaki T."/>
        </authorList>
    </citation>
    <scope>NUCLEOTIDE SEQUENCE [LARGE SCALE GENOMIC DNA]</scope>
    <source>
        <strain evidence="3">cv. Nipponbare</strain>
    </source>
</reference>
<dbReference type="AlphaFoldDB" id="A0A0P0XDU2"/>
<dbReference type="Gramene" id="Os08t0249501-00">
    <property type="protein sequence ID" value="Os08t0249501-00"/>
    <property type="gene ID" value="Os08g0249501"/>
</dbReference>
<evidence type="ECO:0000256" key="1">
    <source>
        <dbReference type="SAM" id="MobiDB-lite"/>
    </source>
</evidence>
<dbReference type="Proteomes" id="UP000059680">
    <property type="component" value="Chromosome 8"/>
</dbReference>
<dbReference type="PaxDb" id="39947-A0A0P0XDU2"/>
<evidence type="ECO:0000313" key="2">
    <source>
        <dbReference type="EMBL" id="BAT04553.1"/>
    </source>
</evidence>
<keyword evidence="3" id="KW-1185">Reference proteome</keyword>
<dbReference type="eggNOG" id="ENOG502R5SM">
    <property type="taxonomic scope" value="Eukaryota"/>
</dbReference>
<dbReference type="EMBL" id="AP014964">
    <property type="protein sequence ID" value="BAT04553.1"/>
    <property type="molecule type" value="Genomic_DNA"/>
</dbReference>
<feature type="compositionally biased region" description="Polar residues" evidence="1">
    <location>
        <begin position="62"/>
        <end position="78"/>
    </location>
</feature>
<evidence type="ECO:0000313" key="3">
    <source>
        <dbReference type="Proteomes" id="UP000059680"/>
    </source>
</evidence>
<sequence length="105" mass="11365">MANGLCTVITSVSKLFQATQNILHKVRRLHNKEVLTWSSPMSSWRRVLRTGPRRPPLRGLTNATRGDSGASSWATSNHGLAADTSRPPPLPPPPRPPRAAALPAT</sequence>
<organism evidence="2 3">
    <name type="scientific">Oryza sativa subsp. japonica</name>
    <name type="common">Rice</name>
    <dbReference type="NCBI Taxonomy" id="39947"/>
    <lineage>
        <taxon>Eukaryota</taxon>
        <taxon>Viridiplantae</taxon>
        <taxon>Streptophyta</taxon>
        <taxon>Embryophyta</taxon>
        <taxon>Tracheophyta</taxon>
        <taxon>Spermatophyta</taxon>
        <taxon>Magnoliopsida</taxon>
        <taxon>Liliopsida</taxon>
        <taxon>Poales</taxon>
        <taxon>Poaceae</taxon>
        <taxon>BOP clade</taxon>
        <taxon>Oryzoideae</taxon>
        <taxon>Oryzeae</taxon>
        <taxon>Oryzinae</taxon>
        <taxon>Oryza</taxon>
        <taxon>Oryza sativa</taxon>
    </lineage>
</organism>
<feature type="compositionally biased region" description="Pro residues" evidence="1">
    <location>
        <begin position="86"/>
        <end position="97"/>
    </location>
</feature>
<dbReference type="InParanoid" id="A0A0P0XDU2"/>
<proteinExistence type="predicted"/>
<protein>
    <submittedName>
        <fullName evidence="2">Os08g0249501 protein</fullName>
    </submittedName>
</protein>
<reference evidence="2 3" key="2">
    <citation type="journal article" date="2013" name="Plant Cell Physiol.">
        <title>Rice Annotation Project Database (RAP-DB): an integrative and interactive database for rice genomics.</title>
        <authorList>
            <person name="Sakai H."/>
            <person name="Lee S.S."/>
            <person name="Tanaka T."/>
            <person name="Numa H."/>
            <person name="Kim J."/>
            <person name="Kawahara Y."/>
            <person name="Wakimoto H."/>
            <person name="Yang C.C."/>
            <person name="Iwamoto M."/>
            <person name="Abe T."/>
            <person name="Yamada Y."/>
            <person name="Muto A."/>
            <person name="Inokuchi H."/>
            <person name="Ikemura T."/>
            <person name="Matsumoto T."/>
            <person name="Sasaki T."/>
            <person name="Itoh T."/>
        </authorList>
    </citation>
    <scope>NUCLEOTIDE SEQUENCE [LARGE SCALE GENOMIC DNA]</scope>
    <source>
        <strain evidence="3">cv. Nipponbare</strain>
    </source>
</reference>
<accession>A0A0P0XDU2</accession>